<keyword evidence="3" id="KW-1185">Reference proteome</keyword>
<evidence type="ECO:0000259" key="1">
    <source>
        <dbReference type="Pfam" id="PF16778"/>
    </source>
</evidence>
<dbReference type="Proteomes" id="UP000033411">
    <property type="component" value="Unassembled WGS sequence"/>
</dbReference>
<protein>
    <recommendedName>
        <fullName evidence="1">Phage tail assembly chaperone-like domain-containing protein</fullName>
    </recommendedName>
</protein>
<comment type="caution">
    <text evidence="2">The sequence shown here is derived from an EMBL/GenBank/DDBJ whole genome shotgun (WGS) entry which is preliminary data.</text>
</comment>
<dbReference type="PATRIC" id="fig|1293439.3.peg.495"/>
<dbReference type="OrthoDB" id="7307689at2"/>
<dbReference type="AlphaFoldDB" id="A0A0F5QEV6"/>
<reference evidence="2 3" key="1">
    <citation type="submission" date="2015-03" db="EMBL/GenBank/DDBJ databases">
        <authorList>
            <person name="Lepp D."/>
            <person name="Hassan Y.I."/>
            <person name="Li X.-Z."/>
            <person name="Zhou T."/>
        </authorList>
    </citation>
    <scope>NUCLEOTIDE SEQUENCE [LARGE SCALE GENOMIC DNA]</scope>
    <source>
        <strain evidence="2 3">E84</strain>
    </source>
</reference>
<name>A0A0F5QEV6_9HYPH</name>
<dbReference type="EMBL" id="LANJ01000011">
    <property type="protein sequence ID" value="KKC39495.1"/>
    <property type="molecule type" value="Genomic_DNA"/>
</dbReference>
<dbReference type="InterPro" id="IPR031893">
    <property type="entry name" value="Phage_tail_APC"/>
</dbReference>
<evidence type="ECO:0000313" key="3">
    <source>
        <dbReference type="Proteomes" id="UP000033411"/>
    </source>
</evidence>
<evidence type="ECO:0000313" key="2">
    <source>
        <dbReference type="EMBL" id="KKC39495.1"/>
    </source>
</evidence>
<gene>
    <name evidence="2" type="ORF">WH87_04665</name>
</gene>
<proteinExistence type="predicted"/>
<sequence length="129" mass="14274">MAATEEVIDQSRIGRRGFPRHYQALGLKPPMKTVPIKDGLPDVSHPGLSEEQVLEAAWAALRAERDRLFQVTRPLVERHAEELALELTTTLSATDYLAVLAYRQALRDLPVTTADPSNPVWPVPPTAQA</sequence>
<feature type="domain" description="Phage tail assembly chaperone-like" evidence="1">
    <location>
        <begin position="59"/>
        <end position="125"/>
    </location>
</feature>
<organism evidence="2 3">
    <name type="scientific">Devosia epidermidihirudinis</name>
    <dbReference type="NCBI Taxonomy" id="1293439"/>
    <lineage>
        <taxon>Bacteria</taxon>
        <taxon>Pseudomonadati</taxon>
        <taxon>Pseudomonadota</taxon>
        <taxon>Alphaproteobacteria</taxon>
        <taxon>Hyphomicrobiales</taxon>
        <taxon>Devosiaceae</taxon>
        <taxon>Devosia</taxon>
    </lineage>
</organism>
<dbReference type="RefSeq" id="WP_046138278.1">
    <property type="nucleotide sequence ID" value="NZ_LANJ01000011.1"/>
</dbReference>
<dbReference type="Pfam" id="PF16778">
    <property type="entry name" value="Phage_tail_APC"/>
    <property type="match status" value="1"/>
</dbReference>
<accession>A0A0F5QEV6</accession>